<sequence length="54" mass="6226">MCDFTKNYYIYTSCVDPGVHFFRTEVDGSRKRSCSKGPHERYIVLPGQCPLCYG</sequence>
<organism evidence="1 2">
    <name type="scientific">Lasiosphaeria miniovina</name>
    <dbReference type="NCBI Taxonomy" id="1954250"/>
    <lineage>
        <taxon>Eukaryota</taxon>
        <taxon>Fungi</taxon>
        <taxon>Dikarya</taxon>
        <taxon>Ascomycota</taxon>
        <taxon>Pezizomycotina</taxon>
        <taxon>Sordariomycetes</taxon>
        <taxon>Sordariomycetidae</taxon>
        <taxon>Sordariales</taxon>
        <taxon>Lasiosphaeriaceae</taxon>
        <taxon>Lasiosphaeria</taxon>
    </lineage>
</organism>
<evidence type="ECO:0000313" key="1">
    <source>
        <dbReference type="EMBL" id="KAK0716944.1"/>
    </source>
</evidence>
<name>A0AA40DUK5_9PEZI</name>
<dbReference type="GeneID" id="85327128"/>
<accession>A0AA40DUK5</accession>
<keyword evidence="2" id="KW-1185">Reference proteome</keyword>
<dbReference type="Proteomes" id="UP001172101">
    <property type="component" value="Unassembled WGS sequence"/>
</dbReference>
<comment type="caution">
    <text evidence="1">The sequence shown here is derived from an EMBL/GenBank/DDBJ whole genome shotgun (WGS) entry which is preliminary data.</text>
</comment>
<gene>
    <name evidence="1" type="ORF">B0T26DRAFT_740550</name>
</gene>
<evidence type="ECO:0000313" key="2">
    <source>
        <dbReference type="Proteomes" id="UP001172101"/>
    </source>
</evidence>
<dbReference type="RefSeq" id="XP_060295737.1">
    <property type="nucleotide sequence ID" value="XM_060443858.1"/>
</dbReference>
<reference evidence="1" key="1">
    <citation type="submission" date="2023-06" db="EMBL/GenBank/DDBJ databases">
        <title>Genome-scale phylogeny and comparative genomics of the fungal order Sordariales.</title>
        <authorList>
            <consortium name="Lawrence Berkeley National Laboratory"/>
            <person name="Hensen N."/>
            <person name="Bonometti L."/>
            <person name="Westerberg I."/>
            <person name="Brannstrom I.O."/>
            <person name="Guillou S."/>
            <person name="Cros-Aarteil S."/>
            <person name="Calhoun S."/>
            <person name="Haridas S."/>
            <person name="Kuo A."/>
            <person name="Mondo S."/>
            <person name="Pangilinan J."/>
            <person name="Riley R."/>
            <person name="LaButti K."/>
            <person name="Andreopoulos B."/>
            <person name="Lipzen A."/>
            <person name="Chen C."/>
            <person name="Yanf M."/>
            <person name="Daum C."/>
            <person name="Ng V."/>
            <person name="Clum A."/>
            <person name="Steindorff A."/>
            <person name="Ohm R."/>
            <person name="Martin F."/>
            <person name="Silar P."/>
            <person name="Natvig D."/>
            <person name="Lalanne C."/>
            <person name="Gautier V."/>
            <person name="Ament-velasquez S.L."/>
            <person name="Kruys A."/>
            <person name="Hutchinson M.I."/>
            <person name="Powell A.J."/>
            <person name="Barry K."/>
            <person name="Miller A.N."/>
            <person name="Grigoriev I.V."/>
            <person name="Debuchy R."/>
            <person name="Gladieux P."/>
            <person name="Thoren M.H."/>
            <person name="Johannesson H."/>
        </authorList>
    </citation>
    <scope>NUCLEOTIDE SEQUENCE</scope>
    <source>
        <strain evidence="1">SMH2392-1A</strain>
    </source>
</reference>
<dbReference type="EMBL" id="JAUIRO010000004">
    <property type="protein sequence ID" value="KAK0716944.1"/>
    <property type="molecule type" value="Genomic_DNA"/>
</dbReference>
<dbReference type="AlphaFoldDB" id="A0AA40DUK5"/>
<proteinExistence type="predicted"/>
<protein>
    <submittedName>
        <fullName evidence="1">Uncharacterized protein</fullName>
    </submittedName>
</protein>